<evidence type="ECO:0000259" key="1">
    <source>
        <dbReference type="Pfam" id="PF26485"/>
    </source>
</evidence>
<keyword evidence="3" id="KW-1185">Reference proteome</keyword>
<evidence type="ECO:0000313" key="3">
    <source>
        <dbReference type="Proteomes" id="UP000053370"/>
    </source>
</evidence>
<dbReference type="STRING" id="1678840.ATC1_131720"/>
<reference evidence="2" key="1">
    <citation type="journal article" date="2015" name="Genome Announc.">
        <title>Draft Genome Sequence of Anaerolineae Strain TC1, a Novel Isolate from a Methanogenic Wastewater Treatment System.</title>
        <authorList>
            <person name="Matsuura N."/>
            <person name="Tourlousse D.M."/>
            <person name="Sun L."/>
            <person name="Toyonaga M."/>
            <person name="Kuroda K."/>
            <person name="Ohashi A."/>
            <person name="Cruz R."/>
            <person name="Yamaguchi T."/>
            <person name="Sekiguchi Y."/>
        </authorList>
    </citation>
    <scope>NUCLEOTIDE SEQUENCE [LARGE SCALE GENOMIC DNA]</scope>
    <source>
        <strain evidence="2">TC1</strain>
    </source>
</reference>
<dbReference type="AlphaFoldDB" id="A0A0S7BN41"/>
<dbReference type="Pfam" id="PF26485">
    <property type="entry name" value="DUF8156"/>
    <property type="match status" value="1"/>
</dbReference>
<sequence length="113" mass="13126">MGRTIRSATQTWIEEEKALSRFTRALRKDDQQLLQELTNLSRLHIAEASYASNLYPMDIYLISMLLETYKKLRRTENKVAQLCKLQGIEPPPESEIPDLPSLTELIEHLDEEP</sequence>
<feature type="domain" description="DUF8156" evidence="1">
    <location>
        <begin position="1"/>
        <end position="82"/>
    </location>
</feature>
<proteinExistence type="predicted"/>
<dbReference type="InterPro" id="IPR058469">
    <property type="entry name" value="DUF8156"/>
</dbReference>
<protein>
    <recommendedName>
        <fullName evidence="1">DUF8156 domain-containing protein</fullName>
    </recommendedName>
</protein>
<dbReference type="RefSeq" id="WP_062283516.1">
    <property type="nucleotide sequence ID" value="NZ_DF968181.1"/>
</dbReference>
<accession>A0A0S7BN41</accession>
<dbReference type="OrthoDB" id="166461at2"/>
<gene>
    <name evidence="2" type="ORF">ATC1_131720</name>
</gene>
<evidence type="ECO:0000313" key="2">
    <source>
        <dbReference type="EMBL" id="GAP41724.1"/>
    </source>
</evidence>
<organism evidence="2">
    <name type="scientific">Flexilinea flocculi</name>
    <dbReference type="NCBI Taxonomy" id="1678840"/>
    <lineage>
        <taxon>Bacteria</taxon>
        <taxon>Bacillati</taxon>
        <taxon>Chloroflexota</taxon>
        <taxon>Anaerolineae</taxon>
        <taxon>Anaerolineales</taxon>
        <taxon>Anaerolineaceae</taxon>
        <taxon>Flexilinea</taxon>
    </lineage>
</organism>
<dbReference type="Proteomes" id="UP000053370">
    <property type="component" value="Unassembled WGS sequence"/>
</dbReference>
<dbReference type="EMBL" id="DF968181">
    <property type="protein sequence ID" value="GAP41724.1"/>
    <property type="molecule type" value="Genomic_DNA"/>
</dbReference>
<name>A0A0S7BN41_9CHLR</name>